<proteinExistence type="predicted"/>
<dbReference type="RefSeq" id="WP_170848026.1">
    <property type="nucleotide sequence ID" value="NZ_BAABFM010000002.1"/>
</dbReference>
<evidence type="ECO:0000313" key="3">
    <source>
        <dbReference type="Proteomes" id="UP000198806"/>
    </source>
</evidence>
<name>A0A1I5H8H2_9FIRM</name>
<feature type="compositionally biased region" description="Polar residues" evidence="1">
    <location>
        <begin position="14"/>
        <end position="31"/>
    </location>
</feature>
<feature type="region of interest" description="Disordered" evidence="1">
    <location>
        <begin position="1"/>
        <end position="48"/>
    </location>
</feature>
<reference evidence="2 3" key="1">
    <citation type="submission" date="2016-10" db="EMBL/GenBank/DDBJ databases">
        <authorList>
            <person name="de Groot N.N."/>
        </authorList>
    </citation>
    <scope>NUCLEOTIDE SEQUENCE [LARGE SCALE GENOMIC DNA]</scope>
    <source>
        <strain evidence="2 3">DSM 1283</strain>
    </source>
</reference>
<gene>
    <name evidence="2" type="ORF">SAMN04489757_1272</name>
</gene>
<dbReference type="EMBL" id="FOWD01000027">
    <property type="protein sequence ID" value="SFO44575.1"/>
    <property type="molecule type" value="Genomic_DNA"/>
</dbReference>
<organism evidence="2 3">
    <name type="scientific">Anaerocolumna aminovalerica</name>
    <dbReference type="NCBI Taxonomy" id="1527"/>
    <lineage>
        <taxon>Bacteria</taxon>
        <taxon>Bacillati</taxon>
        <taxon>Bacillota</taxon>
        <taxon>Clostridia</taxon>
        <taxon>Lachnospirales</taxon>
        <taxon>Lachnospiraceae</taxon>
        <taxon>Anaerocolumna</taxon>
    </lineage>
</organism>
<dbReference type="AlphaFoldDB" id="A0A1I5H8H2"/>
<sequence length="48" mass="5141">MGKSKKNTKSKGTQYSSNNSAKDTAKNTSGVKNIIPDEQERRDGPGGE</sequence>
<accession>A0A1I5H8H2</accession>
<keyword evidence="3" id="KW-1185">Reference proteome</keyword>
<feature type="compositionally biased region" description="Basic and acidic residues" evidence="1">
    <location>
        <begin position="38"/>
        <end position="48"/>
    </location>
</feature>
<protein>
    <submittedName>
        <fullName evidence="2">Uncharacterized protein</fullName>
    </submittedName>
</protein>
<dbReference type="Proteomes" id="UP000198806">
    <property type="component" value="Unassembled WGS sequence"/>
</dbReference>
<evidence type="ECO:0000256" key="1">
    <source>
        <dbReference type="SAM" id="MobiDB-lite"/>
    </source>
</evidence>
<evidence type="ECO:0000313" key="2">
    <source>
        <dbReference type="EMBL" id="SFO44575.1"/>
    </source>
</evidence>